<keyword evidence="4" id="KW-1185">Reference proteome</keyword>
<evidence type="ECO:0000256" key="1">
    <source>
        <dbReference type="SAM" id="MobiDB-lite"/>
    </source>
</evidence>
<organism evidence="3 4">
    <name type="scientific">Peteryoungia desertarenae</name>
    <dbReference type="NCBI Taxonomy" id="1813451"/>
    <lineage>
        <taxon>Bacteria</taxon>
        <taxon>Pseudomonadati</taxon>
        <taxon>Pseudomonadota</taxon>
        <taxon>Alphaproteobacteria</taxon>
        <taxon>Hyphomicrobiales</taxon>
        <taxon>Rhizobiaceae</taxon>
        <taxon>Peteryoungia</taxon>
    </lineage>
</organism>
<sequence length="112" mass="12809">MTKYRIDAVVKHIRKKHPGCPDFAVAWFAAEIASKNWTGATLGKAVGITMQTHLRHHHTDYDTLLLTGIDRVEARRRVQPRVNAIIDSWRRRERSTSQEAQPNEGSVDDHGR</sequence>
<dbReference type="RefSeq" id="WP_138285403.1">
    <property type="nucleotide sequence ID" value="NZ_CP058350.1"/>
</dbReference>
<proteinExistence type="predicted"/>
<evidence type="ECO:0000313" key="4">
    <source>
        <dbReference type="Proteomes" id="UP000308530"/>
    </source>
</evidence>
<name>A0ABX6QMK3_9HYPH</name>
<feature type="region of interest" description="Disordered" evidence="1">
    <location>
        <begin position="87"/>
        <end position="112"/>
    </location>
</feature>
<protein>
    <submittedName>
        <fullName evidence="3">DUF2293 domain-containing protein</fullName>
    </submittedName>
</protein>
<gene>
    <name evidence="3" type="ORF">FE840_007860</name>
</gene>
<dbReference type="Proteomes" id="UP000308530">
    <property type="component" value="Chromosome"/>
</dbReference>
<evidence type="ECO:0000259" key="2">
    <source>
        <dbReference type="Pfam" id="PF10056"/>
    </source>
</evidence>
<dbReference type="Pfam" id="PF10056">
    <property type="entry name" value="DUF2293"/>
    <property type="match status" value="1"/>
</dbReference>
<dbReference type="EMBL" id="CP058350">
    <property type="protein sequence ID" value="QLF69465.1"/>
    <property type="molecule type" value="Genomic_DNA"/>
</dbReference>
<accession>A0ABX6QMK3</accession>
<reference evidence="3 4" key="1">
    <citation type="submission" date="2020-06" db="EMBL/GenBank/DDBJ databases">
        <title>Genome sequence of Rhizobium sp strain ADMK78.</title>
        <authorList>
            <person name="Rahi P."/>
        </authorList>
    </citation>
    <scope>NUCLEOTIDE SEQUENCE [LARGE SCALE GENOMIC DNA]</scope>
    <source>
        <strain evidence="3 4">ADMK78</strain>
    </source>
</reference>
<evidence type="ECO:0000313" key="3">
    <source>
        <dbReference type="EMBL" id="QLF69465.1"/>
    </source>
</evidence>
<feature type="domain" description="DUF2293" evidence="2">
    <location>
        <begin position="13"/>
        <end position="90"/>
    </location>
</feature>
<dbReference type="InterPro" id="IPR018744">
    <property type="entry name" value="DUF2293"/>
</dbReference>